<evidence type="ECO:0000313" key="1">
    <source>
        <dbReference type="EMBL" id="EKS00090.1"/>
    </source>
</evidence>
<comment type="caution">
    <text evidence="1">The sequence shown here is derived from an EMBL/GenBank/DDBJ whole genome shotgun (WGS) entry which is preliminary data.</text>
</comment>
<dbReference type="EMBL" id="AKWM02000040">
    <property type="protein sequence ID" value="EKS00090.1"/>
    <property type="molecule type" value="Genomic_DNA"/>
</dbReference>
<sequence length="45" mass="5214">MFLRVRKKTVTLEKNFYSSPDTLYNPVRIFGIVCLNILPCLCHGI</sequence>
<evidence type="ECO:0000313" key="2">
    <source>
        <dbReference type="Proteomes" id="UP000001343"/>
    </source>
</evidence>
<reference evidence="1 2" key="1">
    <citation type="journal article" date="2014" name="Int. J. Syst. Evol. Microbiol.">
        <title>Leptospira mayottensis sp. nov., a pathogenic species of the genus Leptospira isolated from humans.</title>
        <authorList>
            <person name="Bourhy P."/>
            <person name="Collet L."/>
            <person name="Brisse S."/>
            <person name="Picardeau M."/>
        </authorList>
    </citation>
    <scope>NUCLEOTIDE SEQUENCE [LARGE SCALE GENOMIC DNA]</scope>
    <source>
        <strain evidence="1 2">200901122</strain>
    </source>
</reference>
<protein>
    <submittedName>
        <fullName evidence="1">Uncharacterized protein</fullName>
    </submittedName>
</protein>
<dbReference type="AlphaFoldDB" id="A0AA87MQP9"/>
<dbReference type="Proteomes" id="UP000001343">
    <property type="component" value="Unassembled WGS sequence"/>
</dbReference>
<accession>A0AA87MQP9</accession>
<gene>
    <name evidence="1" type="ORF">LEP1GSC125_3486</name>
</gene>
<name>A0AA87MQP9_9LEPT</name>
<proteinExistence type="predicted"/>
<organism evidence="1 2">
    <name type="scientific">Leptospira mayottensis 200901122</name>
    <dbReference type="NCBI Taxonomy" id="1193010"/>
    <lineage>
        <taxon>Bacteria</taxon>
        <taxon>Pseudomonadati</taxon>
        <taxon>Spirochaetota</taxon>
        <taxon>Spirochaetia</taxon>
        <taxon>Leptospirales</taxon>
        <taxon>Leptospiraceae</taxon>
        <taxon>Leptospira</taxon>
    </lineage>
</organism>